<evidence type="ECO:0000313" key="2">
    <source>
        <dbReference type="Proteomes" id="UP000582090"/>
    </source>
</evidence>
<dbReference type="Proteomes" id="UP000582090">
    <property type="component" value="Unassembled WGS sequence"/>
</dbReference>
<reference evidence="1 2" key="1">
    <citation type="submission" date="2020-08" db="EMBL/GenBank/DDBJ databases">
        <title>Genomic Encyclopedia of Type Strains, Phase IV (KMG-IV): sequencing the most valuable type-strain genomes for metagenomic binning, comparative biology and taxonomic classification.</title>
        <authorList>
            <person name="Goeker M."/>
        </authorList>
    </citation>
    <scope>NUCLEOTIDE SEQUENCE [LARGE SCALE GENOMIC DNA]</scope>
    <source>
        <strain evidence="1 2">DSM 26575</strain>
    </source>
</reference>
<dbReference type="AlphaFoldDB" id="A0A7W6CTB2"/>
<sequence length="95" mass="9915">MPDAKDKGPADPGLSDIRGRMLVLEVVVMTSLALVLDTSGEDGGKMGRGILHLIREAVGNKCDEMGLSDNASSTAQAYAEELIGTALATLYPSTH</sequence>
<gene>
    <name evidence="1" type="ORF">GGQ67_004410</name>
</gene>
<organism evidence="1 2">
    <name type="scientific">Rhizobium metallidurans</name>
    <dbReference type="NCBI Taxonomy" id="1265931"/>
    <lineage>
        <taxon>Bacteria</taxon>
        <taxon>Pseudomonadati</taxon>
        <taxon>Pseudomonadota</taxon>
        <taxon>Alphaproteobacteria</taxon>
        <taxon>Hyphomicrobiales</taxon>
        <taxon>Rhizobiaceae</taxon>
        <taxon>Rhizobium/Agrobacterium group</taxon>
        <taxon>Rhizobium</taxon>
    </lineage>
</organism>
<evidence type="ECO:0000313" key="1">
    <source>
        <dbReference type="EMBL" id="MBB3966720.1"/>
    </source>
</evidence>
<proteinExistence type="predicted"/>
<accession>A0A7W6CTB2</accession>
<comment type="caution">
    <text evidence="1">The sequence shown here is derived from an EMBL/GenBank/DDBJ whole genome shotgun (WGS) entry which is preliminary data.</text>
</comment>
<keyword evidence="2" id="KW-1185">Reference proteome</keyword>
<name>A0A7W6CTB2_9HYPH</name>
<dbReference type="EMBL" id="JACIDW010000021">
    <property type="protein sequence ID" value="MBB3966720.1"/>
    <property type="molecule type" value="Genomic_DNA"/>
</dbReference>
<dbReference type="RefSeq" id="WP_183902189.1">
    <property type="nucleotide sequence ID" value="NZ_JACIDW010000021.1"/>
</dbReference>
<protein>
    <submittedName>
        <fullName evidence="1">Uncharacterized protein</fullName>
    </submittedName>
</protein>